<evidence type="ECO:0000256" key="5">
    <source>
        <dbReference type="SAM" id="Phobius"/>
    </source>
</evidence>
<dbReference type="PANTHER" id="PTHR36985">
    <property type="entry name" value="TRANSLOCATION AND ASSEMBLY MODULE SUBUNIT TAMB"/>
    <property type="match status" value="1"/>
</dbReference>
<evidence type="ECO:0000313" key="7">
    <source>
        <dbReference type="EMBL" id="VBB45730.1"/>
    </source>
</evidence>
<organism evidence="7">
    <name type="scientific">uncultured Paludibacter sp</name>
    <dbReference type="NCBI Taxonomy" id="497635"/>
    <lineage>
        <taxon>Bacteria</taxon>
        <taxon>Pseudomonadati</taxon>
        <taxon>Bacteroidota</taxon>
        <taxon>Bacteroidia</taxon>
        <taxon>Bacteroidales</taxon>
        <taxon>Paludibacteraceae</taxon>
        <taxon>Paludibacter</taxon>
        <taxon>environmental samples</taxon>
    </lineage>
</organism>
<dbReference type="InterPro" id="IPR007452">
    <property type="entry name" value="TamB_C"/>
</dbReference>
<dbReference type="Pfam" id="PF04357">
    <property type="entry name" value="TamB"/>
    <property type="match status" value="1"/>
</dbReference>
<dbReference type="GO" id="GO:0005886">
    <property type="term" value="C:plasma membrane"/>
    <property type="evidence" value="ECO:0007669"/>
    <property type="project" value="InterPro"/>
</dbReference>
<dbReference type="PANTHER" id="PTHR36985:SF1">
    <property type="entry name" value="TRANSLOCATION AND ASSEMBLY MODULE SUBUNIT TAMB"/>
    <property type="match status" value="1"/>
</dbReference>
<comment type="subcellular location">
    <subcellularLocation>
        <location evidence="1">Membrane</location>
        <topology evidence="1">Single-pass membrane protein</topology>
    </subcellularLocation>
</comment>
<sequence>MKVLKIILRILMWFIIGIFILMIAAGVALQTRAVKNKIAQVAQSQLNKILIADSKIGRIEGDFFTHIYVKDILLKEKNKSDTITFIPIIRLRYNLLSLLGGTIKINSVELEKPYFSLKQYSDSTWNIMKIVRPSEKKDTAPSSFNMIINAKSVKINDGTIIISSIIKQIPKRVNHFFTDISAIYSNKKQKLDLKNMHFVTKEPDFVLNKLTFSATRDTNSISIEKFRLKTALNEIKADIEYVPNFNSKSVLSIKTAPLHLEEIKCFFPDVELKLHPEITMNAQADTIVHFKLNVKDKVQKLEATFNAKNILQKYFKKNDVIVTYNLDGDFENIDLRDWLNNSQMKYILTGSLKAKGEGVEPKTLLANIEGDLNKSIVLNNRLDLATFDITLIKQRVTGYLNASGNFGKVNIKPVLDEIFEKNPKYNLNVYTQRLNLAKLMNNKQLNSNINFEGNVYGVGINPQTMRTTVKGNFTNTTVYQQTFNTLNVNIKLAEQNLTGQLNGFGNFGTIKIAPNVKKIFSNNPSYTLDLQTQCLNLAKVLNDTSFNSNINLVATFDGVGFDPEKMHVNANMKLDSSSAKGVNIDDLHTKFTFANNQVNIKELSVKTSTLDMFASGVYSMKGNSDLNVKAKIKDGTEISQLANLENFETQGGSVDAHVIGHPKELYADVVFDFDTTKYNNLYFENLKGNAATNLMAKKKTLDGNINVKNFKTGNYTFNSINLSAKSKNNATDLQLNADGTEIETKLTSSLELGDETNVGLSDFMLNYKNNEWKLASPQAYIKIGKNEYVVQDMKLISTDGDSIQVIYADGTISKSGNQDMKIQLQNIDLHKIMDMLNINYKINGNLYLDMTLKGTAINPLLTANYNIKNTTLSDYSFPYFDGSLNYNANKLGIKSDIVSQDSGKLKVDGTLPFEMRLDSMKFNVEKNKSLVAQLKVEKFPLEIVKLFQPIDEVKGSLDGDVLVEGTLENPNPTGEFRLTEGALKWKKYGIDYRTMLANINIQTDKIGVDTFYIRSKDGYMSAKGNAGFKSQFYLGNFKDSKINVKFRNFNPFDHRLFNAEMSGDLKLQGVRDSLVFDGNIKMLQSLFYIPAVMNLFGKTSAPEISKPVLVSELENMHIRPDSVIFTLPYDSVQAKDEISFNLFKSLQGKLKLNIPRNTWIKNEQLRIELMGDLDVYKYRDYFELFGTVDVVRGQYELLGKTFVVKSGSLAFEGGKEINPTLNIDASYTLRTQDKAQRDLRILATGTLQKPELDFTLDGETLSEGDAVSYILFGTSMDNLTSQQQLSTGSSITAQGVAGTAAASLISSQLTKLLGNTLSVDYIEFKTSGSFDQASFVVGKYITNKLFMSYERRFGNYKDDNLNEYEVRLEYELFKFLFLQLTSSPISNGIDAIVKLNSK</sequence>
<reference evidence="7" key="1">
    <citation type="submission" date="2018-07" db="EMBL/GenBank/DDBJ databases">
        <authorList>
            <consortium name="Genoscope - CEA"/>
            <person name="William W."/>
        </authorList>
    </citation>
    <scope>NUCLEOTIDE SEQUENCE</scope>
    <source>
        <strain evidence="7">IK1</strain>
    </source>
</reference>
<dbReference type="GO" id="GO:0009306">
    <property type="term" value="P:protein secretion"/>
    <property type="evidence" value="ECO:0007669"/>
    <property type="project" value="InterPro"/>
</dbReference>
<protein>
    <recommendedName>
        <fullName evidence="6">Translocation and assembly module TamB C-terminal domain-containing protein</fullName>
    </recommendedName>
</protein>
<evidence type="ECO:0000259" key="6">
    <source>
        <dbReference type="Pfam" id="PF04357"/>
    </source>
</evidence>
<keyword evidence="4 5" id="KW-0472">Membrane</keyword>
<keyword evidence="2 5" id="KW-0812">Transmembrane</keyword>
<feature type="transmembrane region" description="Helical" evidence="5">
    <location>
        <begin position="7"/>
        <end position="29"/>
    </location>
</feature>
<keyword evidence="3 5" id="KW-1133">Transmembrane helix</keyword>
<evidence type="ECO:0000256" key="2">
    <source>
        <dbReference type="ARBA" id="ARBA00022692"/>
    </source>
</evidence>
<evidence type="ECO:0000256" key="4">
    <source>
        <dbReference type="ARBA" id="ARBA00023136"/>
    </source>
</evidence>
<dbReference type="EMBL" id="UPXZ01000025">
    <property type="protein sequence ID" value="VBB45730.1"/>
    <property type="molecule type" value="Genomic_DNA"/>
</dbReference>
<proteinExistence type="predicted"/>
<feature type="domain" description="Translocation and assembly module TamB C-terminal" evidence="6">
    <location>
        <begin position="1016"/>
        <end position="1373"/>
    </location>
</feature>
<accession>A0A653ACE3</accession>
<name>A0A653ACE3_9BACT</name>
<evidence type="ECO:0000256" key="1">
    <source>
        <dbReference type="ARBA" id="ARBA00004167"/>
    </source>
</evidence>
<evidence type="ECO:0000256" key="3">
    <source>
        <dbReference type="ARBA" id="ARBA00022989"/>
    </source>
</evidence>
<gene>
    <name evidence="7" type="ORF">TRIP_D310125</name>
</gene>